<organism evidence="2 3">
    <name type="scientific">Sphingomonas cynarae</name>
    <dbReference type="NCBI Taxonomy" id="930197"/>
    <lineage>
        <taxon>Bacteria</taxon>
        <taxon>Pseudomonadati</taxon>
        <taxon>Pseudomonadota</taxon>
        <taxon>Alphaproteobacteria</taxon>
        <taxon>Sphingomonadales</taxon>
        <taxon>Sphingomonadaceae</taxon>
        <taxon>Sphingomonas</taxon>
    </lineage>
</organism>
<feature type="transmembrane region" description="Helical" evidence="1">
    <location>
        <begin position="7"/>
        <end position="28"/>
    </location>
</feature>
<keyword evidence="1" id="KW-0472">Membrane</keyword>
<protein>
    <submittedName>
        <fullName evidence="2">Uncharacterized protein</fullName>
    </submittedName>
</protein>
<sequence length="133" mass="14952">MVREDGFWIRSALAVYITGFGIGAFNHARDFLAWGWRPYNWGPPLLEVFWTSLFVMDVAVVALIARGWRRPALSLAAGIMITDVGVNTFAWRILHIDAFATAVPLQTAFLGFVLGSMPFLWNARASPAHRRMK</sequence>
<comment type="caution">
    <text evidence="2">The sequence shown here is derived from an EMBL/GenBank/DDBJ whole genome shotgun (WGS) entry which is preliminary data.</text>
</comment>
<keyword evidence="1" id="KW-0812">Transmembrane</keyword>
<reference evidence="3" key="1">
    <citation type="journal article" date="2019" name="Int. J. Syst. Evol. Microbiol.">
        <title>The Global Catalogue of Microorganisms (GCM) 10K type strain sequencing project: providing services to taxonomists for standard genome sequencing and annotation.</title>
        <authorList>
            <consortium name="The Broad Institute Genomics Platform"/>
            <consortium name="The Broad Institute Genome Sequencing Center for Infectious Disease"/>
            <person name="Wu L."/>
            <person name="Ma J."/>
        </authorList>
    </citation>
    <scope>NUCLEOTIDE SEQUENCE [LARGE SCALE GENOMIC DNA]</scope>
    <source>
        <strain evidence="3">JCM 17498</strain>
    </source>
</reference>
<feature type="transmembrane region" description="Helical" evidence="1">
    <location>
        <begin position="72"/>
        <end position="91"/>
    </location>
</feature>
<feature type="transmembrane region" description="Helical" evidence="1">
    <location>
        <begin position="48"/>
        <end position="65"/>
    </location>
</feature>
<evidence type="ECO:0000313" key="3">
    <source>
        <dbReference type="Proteomes" id="UP001500523"/>
    </source>
</evidence>
<dbReference type="EMBL" id="BAABBF010000008">
    <property type="protein sequence ID" value="GAA3720288.1"/>
    <property type="molecule type" value="Genomic_DNA"/>
</dbReference>
<proteinExistence type="predicted"/>
<accession>A0ABP7EK39</accession>
<evidence type="ECO:0000313" key="2">
    <source>
        <dbReference type="EMBL" id="GAA3720288.1"/>
    </source>
</evidence>
<dbReference type="RefSeq" id="WP_344694266.1">
    <property type="nucleotide sequence ID" value="NZ_BAABBF010000008.1"/>
</dbReference>
<keyword evidence="1" id="KW-1133">Transmembrane helix</keyword>
<evidence type="ECO:0000256" key="1">
    <source>
        <dbReference type="SAM" id="Phobius"/>
    </source>
</evidence>
<gene>
    <name evidence="2" type="ORF">GCM10022268_30710</name>
</gene>
<dbReference type="Proteomes" id="UP001500523">
    <property type="component" value="Unassembled WGS sequence"/>
</dbReference>
<feature type="transmembrane region" description="Helical" evidence="1">
    <location>
        <begin position="103"/>
        <end position="123"/>
    </location>
</feature>
<name>A0ABP7EK39_9SPHN</name>
<keyword evidence="3" id="KW-1185">Reference proteome</keyword>